<feature type="transmembrane region" description="Helical" evidence="1">
    <location>
        <begin position="6"/>
        <end position="25"/>
    </location>
</feature>
<keyword evidence="1" id="KW-1133">Transmembrane helix</keyword>
<gene>
    <name evidence="2" type="ORF">V5R04_13060</name>
</gene>
<reference evidence="2" key="1">
    <citation type="submission" date="2024-02" db="EMBL/GenBank/DDBJ databases">
        <title>Tomenella chthoni gen. nov. sp. nov., a member of the family Jonesiaceae isolated from bat guano.</title>
        <authorList>
            <person name="Miller S.L."/>
            <person name="King J."/>
            <person name="Sankaranarayanan K."/>
            <person name="Lawson P.A."/>
        </authorList>
    </citation>
    <scope>NUCLEOTIDE SEQUENCE</scope>
    <source>
        <strain evidence="2">BS-20</strain>
    </source>
</reference>
<dbReference type="EMBL" id="CP146203">
    <property type="protein sequence ID" value="XBH21132.1"/>
    <property type="molecule type" value="Genomic_DNA"/>
</dbReference>
<keyword evidence="1" id="KW-0812">Transmembrane</keyword>
<feature type="transmembrane region" description="Helical" evidence="1">
    <location>
        <begin position="179"/>
        <end position="201"/>
    </location>
</feature>
<protein>
    <submittedName>
        <fullName evidence="2">Uncharacterized protein</fullName>
    </submittedName>
</protein>
<evidence type="ECO:0000313" key="2">
    <source>
        <dbReference type="EMBL" id="XBH21132.1"/>
    </source>
</evidence>
<keyword evidence="1" id="KW-0472">Membrane</keyword>
<name>A0AAU7DV01_9MICO</name>
<dbReference type="AlphaFoldDB" id="A0AAU7DV01"/>
<feature type="transmembrane region" description="Helical" evidence="1">
    <location>
        <begin position="129"/>
        <end position="149"/>
    </location>
</feature>
<evidence type="ECO:0000256" key="1">
    <source>
        <dbReference type="SAM" id="Phobius"/>
    </source>
</evidence>
<feature type="transmembrane region" description="Helical" evidence="1">
    <location>
        <begin position="52"/>
        <end position="73"/>
    </location>
</feature>
<accession>A0AAU7DV01</accession>
<proteinExistence type="predicted"/>
<feature type="transmembrane region" description="Helical" evidence="1">
    <location>
        <begin position="228"/>
        <end position="253"/>
    </location>
</feature>
<sequence length="324" mass="33700">MLFLLFVLLVLALSVVLIIAITTALRPRTVASVHTNTDPEVLAVLTSAQRRAWGSIGAAVALLLIMLVIGSSLPSTLGLPLALAPMIAATGAILLQTIPGQRSFQASKSTVRSASLEARSPWAYVSKPALWAPILGATPLAGFLIFTGLTASADDFGLARALHIETENMGTGGGPYPGWYYGIPLLVAAAVLLGATLLAHVRLSKIAAFPRADLGEIDATWRRGLTRIVSAICVTGLLLTLGGVALFASRVILSIQGSLRGHGEPVPGWLSSGPFITTAGALCILGGVTSIFLAARWAANLKQQALAITPLHPAQQPPMTNPYV</sequence>
<organism evidence="2">
    <name type="scientific">Jonesiaceae bacterium BS-20</name>
    <dbReference type="NCBI Taxonomy" id="3120821"/>
    <lineage>
        <taxon>Bacteria</taxon>
        <taxon>Bacillati</taxon>
        <taxon>Actinomycetota</taxon>
        <taxon>Actinomycetes</taxon>
        <taxon>Micrococcales</taxon>
        <taxon>Jonesiaceae</taxon>
    </lineage>
</organism>
<feature type="transmembrane region" description="Helical" evidence="1">
    <location>
        <begin position="79"/>
        <end position="98"/>
    </location>
</feature>
<feature type="transmembrane region" description="Helical" evidence="1">
    <location>
        <begin position="273"/>
        <end position="295"/>
    </location>
</feature>